<dbReference type="RefSeq" id="WP_309729668.1">
    <property type="nucleotide sequence ID" value="NZ_JAVDQA010000008.1"/>
</dbReference>
<sequence>MKNDEQLLVKRNNYSFHRKSKNLMTWMSEIIKNKHYYRMGGEAA</sequence>
<keyword evidence="2" id="KW-1185">Reference proteome</keyword>
<evidence type="ECO:0000313" key="2">
    <source>
        <dbReference type="Proteomes" id="UP001257659"/>
    </source>
</evidence>
<proteinExistence type="predicted"/>
<dbReference type="Proteomes" id="UP001257659">
    <property type="component" value="Unassembled WGS sequence"/>
</dbReference>
<reference evidence="1 2" key="1">
    <citation type="submission" date="2023-07" db="EMBL/GenBank/DDBJ databases">
        <title>Genomic Encyclopedia of Type Strains, Phase IV (KMG-IV): sequencing the most valuable type-strain genomes for metagenomic binning, comparative biology and taxonomic classification.</title>
        <authorList>
            <person name="Goeker M."/>
        </authorList>
    </citation>
    <scope>NUCLEOTIDE SEQUENCE [LARGE SCALE GENOMIC DNA]</scope>
    <source>
        <strain evidence="1 2">DSM 102814</strain>
    </source>
</reference>
<protein>
    <submittedName>
        <fullName evidence="1">Uncharacterized protein</fullName>
    </submittedName>
</protein>
<accession>A0ABU1K9X5</accession>
<comment type="caution">
    <text evidence="1">The sequence shown here is derived from an EMBL/GenBank/DDBJ whole genome shotgun (WGS) entry which is preliminary data.</text>
</comment>
<organism evidence="1 2">
    <name type="scientific">Mesonia maritima</name>
    <dbReference type="NCBI Taxonomy" id="1793873"/>
    <lineage>
        <taxon>Bacteria</taxon>
        <taxon>Pseudomonadati</taxon>
        <taxon>Bacteroidota</taxon>
        <taxon>Flavobacteriia</taxon>
        <taxon>Flavobacteriales</taxon>
        <taxon>Flavobacteriaceae</taxon>
        <taxon>Mesonia</taxon>
    </lineage>
</organism>
<name>A0ABU1K9X5_9FLAO</name>
<evidence type="ECO:0000313" key="1">
    <source>
        <dbReference type="EMBL" id="MDR6301842.1"/>
    </source>
</evidence>
<gene>
    <name evidence="1" type="ORF">GGR31_002514</name>
</gene>
<dbReference type="EMBL" id="JAVDQA010000008">
    <property type="protein sequence ID" value="MDR6301842.1"/>
    <property type="molecule type" value="Genomic_DNA"/>
</dbReference>